<evidence type="ECO:0000313" key="3">
    <source>
        <dbReference type="EMBL" id="EDO17203.1"/>
    </source>
</evidence>
<keyword evidence="4" id="KW-1185">Reference proteome</keyword>
<dbReference type="GeneID" id="5545408"/>
<dbReference type="OMA" id="HERIYQC"/>
<feature type="domain" description="Telomere-associated protein Rif1 N-terminal" evidence="2">
    <location>
        <begin position="231"/>
        <end position="632"/>
    </location>
</feature>
<dbReference type="Proteomes" id="UP000000267">
    <property type="component" value="Unassembled WGS sequence"/>
</dbReference>
<dbReference type="EMBL" id="DS480408">
    <property type="protein sequence ID" value="EDO17203.1"/>
    <property type="molecule type" value="Genomic_DNA"/>
</dbReference>
<feature type="region of interest" description="Disordered" evidence="1">
    <location>
        <begin position="24"/>
        <end position="72"/>
    </location>
</feature>
<proteinExistence type="predicted"/>
<dbReference type="OrthoDB" id="4070686at2759"/>
<evidence type="ECO:0000313" key="4">
    <source>
        <dbReference type="Proteomes" id="UP000000267"/>
    </source>
</evidence>
<feature type="region of interest" description="Disordered" evidence="1">
    <location>
        <begin position="84"/>
        <end position="151"/>
    </location>
</feature>
<feature type="compositionally biased region" description="Polar residues" evidence="1">
    <location>
        <begin position="1392"/>
        <end position="1401"/>
    </location>
</feature>
<feature type="compositionally biased region" description="Polar residues" evidence="1">
    <location>
        <begin position="33"/>
        <end position="64"/>
    </location>
</feature>
<feature type="region of interest" description="Disordered" evidence="1">
    <location>
        <begin position="1282"/>
        <end position="1568"/>
    </location>
</feature>
<dbReference type="InterPro" id="IPR022031">
    <property type="entry name" value="Rif1_N"/>
</dbReference>
<feature type="compositionally biased region" description="Polar residues" evidence="1">
    <location>
        <begin position="1519"/>
        <end position="1536"/>
    </location>
</feature>
<reference evidence="3 4" key="1">
    <citation type="journal article" date="2007" name="Proc. Natl. Acad. Sci. U.S.A.">
        <title>Independent sorting-out of thousands of duplicated gene pairs in two yeast species descended from a whole-genome duplication.</title>
        <authorList>
            <person name="Scannell D.R."/>
            <person name="Frank A.C."/>
            <person name="Conant G.C."/>
            <person name="Byrne K.P."/>
            <person name="Woolfit M."/>
            <person name="Wolfe K.H."/>
        </authorList>
    </citation>
    <scope>NUCLEOTIDE SEQUENCE [LARGE SCALE GENOMIC DNA]</scope>
    <source>
        <strain evidence="4">ATCC 22028 / DSM 70294 / BCRC 21397 / CBS 2163 / NBRC 10782 / NRRL Y-8283 / UCD 57-17</strain>
    </source>
</reference>
<feature type="compositionally biased region" description="Basic and acidic residues" evidence="1">
    <location>
        <begin position="1449"/>
        <end position="1459"/>
    </location>
</feature>
<gene>
    <name evidence="3" type="ORF">Kpol_1035p16</name>
</gene>
<feature type="compositionally biased region" description="Polar residues" evidence="1">
    <location>
        <begin position="1549"/>
        <end position="1568"/>
    </location>
</feature>
<organism evidence="4">
    <name type="scientific">Vanderwaltozyma polyspora (strain ATCC 22028 / DSM 70294 / BCRC 21397 / CBS 2163 / NBRC 10782 / NRRL Y-8283 / UCD 57-17)</name>
    <name type="common">Kluyveromyces polysporus</name>
    <dbReference type="NCBI Taxonomy" id="436907"/>
    <lineage>
        <taxon>Eukaryota</taxon>
        <taxon>Fungi</taxon>
        <taxon>Dikarya</taxon>
        <taxon>Ascomycota</taxon>
        <taxon>Saccharomycotina</taxon>
        <taxon>Saccharomycetes</taxon>
        <taxon>Saccharomycetales</taxon>
        <taxon>Saccharomycetaceae</taxon>
        <taxon>Vanderwaltozyma</taxon>
    </lineage>
</organism>
<name>A7TKI1_VANPO</name>
<dbReference type="STRING" id="436907.A7TKI1"/>
<feature type="compositionally biased region" description="Polar residues" evidence="1">
    <location>
        <begin position="1436"/>
        <end position="1445"/>
    </location>
</feature>
<dbReference type="KEGG" id="vpo:Kpol_1035p16"/>
<feature type="compositionally biased region" description="Basic and acidic residues" evidence="1">
    <location>
        <begin position="1291"/>
        <end position="1300"/>
    </location>
</feature>
<dbReference type="RefSeq" id="XP_001645061.1">
    <property type="nucleotide sequence ID" value="XM_001645011.1"/>
</dbReference>
<dbReference type="eggNOG" id="ENOG502QPT7">
    <property type="taxonomic scope" value="Eukaryota"/>
</dbReference>
<evidence type="ECO:0000259" key="2">
    <source>
        <dbReference type="Pfam" id="PF12231"/>
    </source>
</evidence>
<dbReference type="Pfam" id="PF12231">
    <property type="entry name" value="Rif1_N"/>
    <property type="match status" value="1"/>
</dbReference>
<dbReference type="HOGENOM" id="CLU_002800_0_0_1"/>
<protein>
    <recommendedName>
        <fullName evidence="2">Telomere-associated protein Rif1 N-terminal domain-containing protein</fullName>
    </recommendedName>
</protein>
<evidence type="ECO:0000256" key="1">
    <source>
        <dbReference type="SAM" id="MobiDB-lite"/>
    </source>
</evidence>
<accession>A7TKI1</accession>
<dbReference type="PhylomeDB" id="A7TKI1"/>
<feature type="compositionally biased region" description="Basic and acidic residues" evidence="1">
    <location>
        <begin position="1320"/>
        <end position="1370"/>
    </location>
</feature>
<dbReference type="InParanoid" id="A7TKI1"/>
<feature type="compositionally biased region" description="Basic residues" evidence="1">
    <location>
        <begin position="1379"/>
        <end position="1388"/>
    </location>
</feature>
<dbReference type="FunCoup" id="A7TKI1">
    <property type="interactions" value="116"/>
</dbReference>
<sequence>MSSNSTPGGRKVRALDMLDRHMNSRINSKKMISLSQPTYSEVRDQLNSNSPKTMSDHGNFNVSPTPKRRKLNNEMSEIETPLVTILNAPEIPPPDLMEKKKDRYNANNSSSPRGGTPKSVAFSDKIESSPTNKDPLHTPSRPSSITKPKRSILRNSLAVGPVLSDISGNKLQYQNTQTGTVNYAANNFSTNSASYWVAGEVHSMLDPNDISEFRDIIEGGINMLEVGKSREIDRRFEVFATFNNIIPIVTSKTSNEVVEKKIEVIISFLARLYFIASKELEVEQTELLNDPNKKNPFSSRLYVQIVRLLTLIYSSFKIMKWVNRNIKYQQVFKEIFKLSIEALASPNANKVIIAAQTTFLREEKFSSYFLNKQDIEKIVECIPMMNEINSTNLICEKLLLIKSFLIKHPAIMIKKVKLWLPSEVLSRILVTEEVYTMKIGATAISVLLELLKKSIDNVECKKEIYQCLNTDHVYKNVPNKFSREFKSLESQLDCDHENITFGHLLKRHIKLLIYKKEEYKLAMDLWLALMALMYNNEEHVVDLAYNEEDKEWISINQECFEQKNIQAKIYSIKVWRIIQYCVFHNISNVAKEKQEKLLRLLLKPFDYCTEFETDQAIKDGLIYYFSGLMYAISTGSETYSERLNNIIWSSVIEHIYLTKLPRSLGIQFYDKSKMLLQQLLSNDVNDRKKKSFKNINMIKVIASAGIEESEIPEIDPRIICSNLSSILAILLHLIRTDIEISGESNNKFYNILLSNFQILDIKSTKKDFITMRDFILEVIKIISSEETYDYNFMILSLDLIKSFKTWLFDEEISCFSIEYLLHCKKIGMLSEELAVEFYKYILKECEGFLSDLAIARVFLDLGYGSCASLIAKKIGSYSLTKDLSLKELGWLCEIMNIIPEIEITENKVDKEPKFESVIYVLDHLNFGTWKNKQVQQFLRNNLFNDSANIANNIFNIVEKFSEKPILCRNILACLLQDKEFEIIKRLVGSKPTFLEFMSDVNMDTLSNIIPINQLDELIEIHSSQNKTIKKILIRFLLFKSDKIENYPDLLKSLFYYRIEEKTFTIEEKEHFIITLLGDLLEDKLWNPLNLLCKECFINDSEIYMKGIFQNSTVEQILELDGFIIAKMACKPKIFDQSLITKTIKKCFECKDSNFNNDILEILFHEENFGILRLLKKEVIIYLTEIHNSDIALKESSRKIALIQEYLNMLFKNENIVNIIEFVKIFTEVAGENRSQHIINITQLIQNDFELMLQTKKNTDIFRSYYLKLNAITGKNVLYKPSGKPPLLVNETSKDECDARRINPSKTKSSDEAEQTNEAGQKVEIEHSNEVQKEEKVQQTEKIQPLEKAEQENEVHHINEIQKSDKDRPVEKAQQVQKSKQTKRSKKKIKQIESVNDPPTSQDKYRKEEMDETKKVLKSQQPVEVNESEGIKKAQRNQELNETRNAAPSKKSDNSEKTERYITNTNSRIEVDPSKPASVIEDGTKDLASYIPGTKKDKSKPYSEEKGTPNDLGLYKEPNKNSVNVSTGKNSAKNSIEVNPFEKKSRSPVKVTNSTKGENQTSLRANNNEDGVIISNSEKKTNGNDENINVLEGDSSTILGKIKIPIFNSLRMANSQKSATNNIIAMQSIKRLRQRHNIRPIENNSFELGSKLIRNTSESPKKSQTKTLNLDDNFDTKLLTRSRNNKTVENLKKDLDRITKIDITSLDNTERKELRMKLLRCTLLLEDEA</sequence>
<feature type="compositionally biased region" description="Basic and acidic residues" evidence="1">
    <location>
        <begin position="1493"/>
        <end position="1507"/>
    </location>
</feature>
<feature type="compositionally biased region" description="Basic and acidic residues" evidence="1">
    <location>
        <begin position="1402"/>
        <end position="1414"/>
    </location>
</feature>